<evidence type="ECO:0000313" key="2">
    <source>
        <dbReference type="Proteomes" id="UP000006729"/>
    </source>
</evidence>
<dbReference type="Proteomes" id="UP000006729">
    <property type="component" value="Chromosome 14"/>
</dbReference>
<dbReference type="AlphaFoldDB" id="A0A3N7GUP7"/>
<reference evidence="1 2" key="1">
    <citation type="journal article" date="2006" name="Science">
        <title>The genome of black cottonwood, Populus trichocarpa (Torr. &amp; Gray).</title>
        <authorList>
            <person name="Tuskan G.A."/>
            <person name="Difazio S."/>
            <person name="Jansson S."/>
            <person name="Bohlmann J."/>
            <person name="Grigoriev I."/>
            <person name="Hellsten U."/>
            <person name="Putnam N."/>
            <person name="Ralph S."/>
            <person name="Rombauts S."/>
            <person name="Salamov A."/>
            <person name="Schein J."/>
            <person name="Sterck L."/>
            <person name="Aerts A."/>
            <person name="Bhalerao R.R."/>
            <person name="Bhalerao R.P."/>
            <person name="Blaudez D."/>
            <person name="Boerjan W."/>
            <person name="Brun A."/>
            <person name="Brunner A."/>
            <person name="Busov V."/>
            <person name="Campbell M."/>
            <person name="Carlson J."/>
            <person name="Chalot M."/>
            <person name="Chapman J."/>
            <person name="Chen G.L."/>
            <person name="Cooper D."/>
            <person name="Coutinho P.M."/>
            <person name="Couturier J."/>
            <person name="Covert S."/>
            <person name="Cronk Q."/>
            <person name="Cunningham R."/>
            <person name="Davis J."/>
            <person name="Degroeve S."/>
            <person name="Dejardin A."/>
            <person name="Depamphilis C."/>
            <person name="Detter J."/>
            <person name="Dirks B."/>
            <person name="Dubchak I."/>
            <person name="Duplessis S."/>
            <person name="Ehlting J."/>
            <person name="Ellis B."/>
            <person name="Gendler K."/>
            <person name="Goodstein D."/>
            <person name="Gribskov M."/>
            <person name="Grimwood J."/>
            <person name="Groover A."/>
            <person name="Gunter L."/>
            <person name="Hamberger B."/>
            <person name="Heinze B."/>
            <person name="Helariutta Y."/>
            <person name="Henrissat B."/>
            <person name="Holligan D."/>
            <person name="Holt R."/>
            <person name="Huang W."/>
            <person name="Islam-Faridi N."/>
            <person name="Jones S."/>
            <person name="Jones-Rhoades M."/>
            <person name="Jorgensen R."/>
            <person name="Joshi C."/>
            <person name="Kangasjarvi J."/>
            <person name="Karlsson J."/>
            <person name="Kelleher C."/>
            <person name="Kirkpatrick R."/>
            <person name="Kirst M."/>
            <person name="Kohler A."/>
            <person name="Kalluri U."/>
            <person name="Larimer F."/>
            <person name="Leebens-Mack J."/>
            <person name="Leple J.C."/>
            <person name="Locascio P."/>
            <person name="Lou Y."/>
            <person name="Lucas S."/>
            <person name="Martin F."/>
            <person name="Montanini B."/>
            <person name="Napoli C."/>
            <person name="Nelson D.R."/>
            <person name="Nelson C."/>
            <person name="Nieminen K."/>
            <person name="Nilsson O."/>
            <person name="Pereda V."/>
            <person name="Peter G."/>
            <person name="Philippe R."/>
            <person name="Pilate G."/>
            <person name="Poliakov A."/>
            <person name="Razumovskaya J."/>
            <person name="Richardson P."/>
            <person name="Rinaldi C."/>
            <person name="Ritland K."/>
            <person name="Rouze P."/>
            <person name="Ryaboy D."/>
            <person name="Schmutz J."/>
            <person name="Schrader J."/>
            <person name="Segerman B."/>
            <person name="Shin H."/>
            <person name="Siddiqui A."/>
            <person name="Sterky F."/>
            <person name="Terry A."/>
            <person name="Tsai C.J."/>
            <person name="Uberbacher E."/>
            <person name="Unneberg P."/>
            <person name="Vahala J."/>
            <person name="Wall K."/>
            <person name="Wessler S."/>
            <person name="Yang G."/>
            <person name="Yin T."/>
            <person name="Douglas C."/>
            <person name="Marra M."/>
            <person name="Sandberg G."/>
            <person name="Van de Peer Y."/>
            <person name="Rokhsar D."/>
        </authorList>
    </citation>
    <scope>NUCLEOTIDE SEQUENCE [LARGE SCALE GENOMIC DNA]</scope>
    <source>
        <strain evidence="2">cv. Nisqually</strain>
    </source>
</reference>
<keyword evidence="2" id="KW-1185">Reference proteome</keyword>
<accession>A0A3N7GUP7</accession>
<protein>
    <submittedName>
        <fullName evidence="1">Uncharacterized protein</fullName>
    </submittedName>
</protein>
<dbReference type="InParanoid" id="A0A3N7GUP7"/>
<gene>
    <name evidence="1" type="ORF">POPTR_014G039450</name>
</gene>
<sequence length="47" mass="5354">MQDKRKIQAKKGKEVGNASWVECSSNMVLDKFKRILEKCPTKGQTLT</sequence>
<evidence type="ECO:0000313" key="1">
    <source>
        <dbReference type="EMBL" id="RQO99681.1"/>
    </source>
</evidence>
<proteinExistence type="predicted"/>
<organism evidence="1 2">
    <name type="scientific">Populus trichocarpa</name>
    <name type="common">Western balsam poplar</name>
    <name type="synonym">Populus balsamifera subsp. trichocarpa</name>
    <dbReference type="NCBI Taxonomy" id="3694"/>
    <lineage>
        <taxon>Eukaryota</taxon>
        <taxon>Viridiplantae</taxon>
        <taxon>Streptophyta</taxon>
        <taxon>Embryophyta</taxon>
        <taxon>Tracheophyta</taxon>
        <taxon>Spermatophyta</taxon>
        <taxon>Magnoliopsida</taxon>
        <taxon>eudicotyledons</taxon>
        <taxon>Gunneridae</taxon>
        <taxon>Pentapetalae</taxon>
        <taxon>rosids</taxon>
        <taxon>fabids</taxon>
        <taxon>Malpighiales</taxon>
        <taxon>Salicaceae</taxon>
        <taxon>Saliceae</taxon>
        <taxon>Populus</taxon>
    </lineage>
</organism>
<dbReference type="EMBL" id="CM009303">
    <property type="protein sequence ID" value="RQO99681.1"/>
    <property type="molecule type" value="Genomic_DNA"/>
</dbReference>
<name>A0A3N7GUP7_POPTR</name>